<dbReference type="InterPro" id="IPR000524">
    <property type="entry name" value="Tscrpt_reg_HTH_GntR"/>
</dbReference>
<dbReference type="GO" id="GO:0045892">
    <property type="term" value="P:negative regulation of DNA-templated transcription"/>
    <property type="evidence" value="ECO:0007669"/>
    <property type="project" value="InterPro"/>
</dbReference>
<feature type="DNA-binding region" description="H-T-H motif" evidence="5">
    <location>
        <begin position="126"/>
        <end position="145"/>
    </location>
</feature>
<dbReference type="EMBL" id="CP063196">
    <property type="protein sequence ID" value="UOE19702.1"/>
    <property type="molecule type" value="Genomic_DNA"/>
</dbReference>
<dbReference type="GO" id="GO:0003700">
    <property type="term" value="F:DNA-binding transcription factor activity"/>
    <property type="evidence" value="ECO:0007669"/>
    <property type="project" value="InterPro"/>
</dbReference>
<dbReference type="InterPro" id="IPR003012">
    <property type="entry name" value="Tet_transcr_reg_TetR"/>
</dbReference>
<dbReference type="SUPFAM" id="SSF48498">
    <property type="entry name" value="Tetracyclin repressor-like, C-terminal domain"/>
    <property type="match status" value="1"/>
</dbReference>
<dbReference type="Gene3D" id="1.10.10.60">
    <property type="entry name" value="Homeodomain-like"/>
    <property type="match status" value="1"/>
</dbReference>
<reference evidence="9" key="1">
    <citation type="submission" date="2020-10" db="EMBL/GenBank/DDBJ databases">
        <title>De novo genome project of the cellulose decomposer Thermobifida halotolerans type strain.</title>
        <authorList>
            <person name="Nagy I."/>
            <person name="Horvath B."/>
            <person name="Kukolya J."/>
            <person name="Nagy I."/>
            <person name="Orsini M."/>
        </authorList>
    </citation>
    <scope>NUCLEOTIDE SEQUENCE</scope>
    <source>
        <strain evidence="9">DSM 44931</strain>
    </source>
</reference>
<dbReference type="SMART" id="SM00345">
    <property type="entry name" value="HTH_GNTR"/>
    <property type="match status" value="1"/>
</dbReference>
<keyword evidence="4" id="KW-0804">Transcription</keyword>
<dbReference type="KEGG" id="thao:NI17_000025"/>
<dbReference type="Gene3D" id="1.10.10.10">
    <property type="entry name" value="Winged helix-like DNA-binding domain superfamily/Winged helix DNA-binding domain"/>
    <property type="match status" value="1"/>
</dbReference>
<evidence type="ECO:0000256" key="6">
    <source>
        <dbReference type="SAM" id="MobiDB-lite"/>
    </source>
</evidence>
<sequence>MNHSASRREPPYARIAADIRSRIESGELRPGDRVPSTREITRRWGVAMATATKALTALRNEGLIRALPGVGSVVQGPPVPPRPRGPEQTETPRRPRPRGTETGLNHAAIVRAAVSVADAEGIQGLSMRRVATELGVSTMALYRYVSAKDDLVLLMADAVFTEHSLPDPPEDWRDGLELAARQHWEMFRRHPWMARVVSLPRPLLTPGTIAHTDWMVRLLTSRGHDPSTALYAVVSVTGYVMGMACQLGLDIEEENETGVSARDWWDSQEEHLSRFEESGRYAALFAAPDPPDIDIAFEFGLLRLLDGLRGFLEAETAGDPPRTTRSGPPR</sequence>
<dbReference type="SUPFAM" id="SSF46689">
    <property type="entry name" value="Homeodomain-like"/>
    <property type="match status" value="1"/>
</dbReference>
<feature type="region of interest" description="Disordered" evidence="6">
    <location>
        <begin position="69"/>
        <end position="102"/>
    </location>
</feature>
<dbReference type="InterPro" id="IPR001647">
    <property type="entry name" value="HTH_TetR"/>
</dbReference>
<dbReference type="Gene3D" id="1.10.357.10">
    <property type="entry name" value="Tetracycline Repressor, domain 2"/>
    <property type="match status" value="1"/>
</dbReference>
<dbReference type="Pfam" id="PF00392">
    <property type="entry name" value="GntR"/>
    <property type="match status" value="1"/>
</dbReference>
<dbReference type="SUPFAM" id="SSF46785">
    <property type="entry name" value="Winged helix' DNA-binding domain"/>
    <property type="match status" value="1"/>
</dbReference>
<dbReference type="Proteomes" id="UP000265719">
    <property type="component" value="Chromosome"/>
</dbReference>
<dbReference type="RefSeq" id="WP_119267887.1">
    <property type="nucleotide sequence ID" value="NZ_CP063196.1"/>
</dbReference>
<dbReference type="InterPro" id="IPR036388">
    <property type="entry name" value="WH-like_DNA-bd_sf"/>
</dbReference>
<keyword evidence="1" id="KW-0678">Repressor</keyword>
<evidence type="ECO:0000256" key="3">
    <source>
        <dbReference type="ARBA" id="ARBA00023125"/>
    </source>
</evidence>
<dbReference type="PROSITE" id="PS50949">
    <property type="entry name" value="HTH_GNTR"/>
    <property type="match status" value="1"/>
</dbReference>
<dbReference type="PANTHER" id="PTHR30055:SF151">
    <property type="entry name" value="TRANSCRIPTIONAL REGULATORY PROTEIN"/>
    <property type="match status" value="1"/>
</dbReference>
<dbReference type="Pfam" id="PF00440">
    <property type="entry name" value="TetR_N"/>
    <property type="match status" value="1"/>
</dbReference>
<protein>
    <submittedName>
        <fullName evidence="9">TetR/AcrR family transcriptional regulator C-terminal domain-containing protein</fullName>
    </submittedName>
</protein>
<name>A0AA97LWY5_9ACTN</name>
<dbReference type="GO" id="GO:0000976">
    <property type="term" value="F:transcription cis-regulatory region binding"/>
    <property type="evidence" value="ECO:0007669"/>
    <property type="project" value="TreeGrafter"/>
</dbReference>
<dbReference type="AlphaFoldDB" id="A0AA97LWY5"/>
<evidence type="ECO:0000256" key="1">
    <source>
        <dbReference type="ARBA" id="ARBA00022491"/>
    </source>
</evidence>
<dbReference type="PANTHER" id="PTHR30055">
    <property type="entry name" value="HTH-TYPE TRANSCRIPTIONAL REGULATOR RUTR"/>
    <property type="match status" value="1"/>
</dbReference>
<evidence type="ECO:0000256" key="2">
    <source>
        <dbReference type="ARBA" id="ARBA00023015"/>
    </source>
</evidence>
<dbReference type="CDD" id="cd07377">
    <property type="entry name" value="WHTH_GntR"/>
    <property type="match status" value="1"/>
</dbReference>
<evidence type="ECO:0000259" key="7">
    <source>
        <dbReference type="PROSITE" id="PS50949"/>
    </source>
</evidence>
<keyword evidence="10" id="KW-1185">Reference proteome</keyword>
<evidence type="ECO:0000256" key="5">
    <source>
        <dbReference type="PROSITE-ProRule" id="PRU00335"/>
    </source>
</evidence>
<evidence type="ECO:0000313" key="10">
    <source>
        <dbReference type="Proteomes" id="UP000265719"/>
    </source>
</evidence>
<feature type="domain" description="HTH gntR-type" evidence="7">
    <location>
        <begin position="9"/>
        <end position="77"/>
    </location>
</feature>
<keyword evidence="3 5" id="KW-0238">DNA-binding</keyword>
<dbReference type="PROSITE" id="PS50977">
    <property type="entry name" value="HTH_TETR_2"/>
    <property type="match status" value="1"/>
</dbReference>
<organism evidence="9 10">
    <name type="scientific">Thermobifida halotolerans</name>
    <dbReference type="NCBI Taxonomy" id="483545"/>
    <lineage>
        <taxon>Bacteria</taxon>
        <taxon>Bacillati</taxon>
        <taxon>Actinomycetota</taxon>
        <taxon>Actinomycetes</taxon>
        <taxon>Streptosporangiales</taxon>
        <taxon>Nocardiopsidaceae</taxon>
        <taxon>Thermobifida</taxon>
    </lineage>
</organism>
<dbReference type="InterPro" id="IPR050109">
    <property type="entry name" value="HTH-type_TetR-like_transc_reg"/>
</dbReference>
<dbReference type="GO" id="GO:0046677">
    <property type="term" value="P:response to antibiotic"/>
    <property type="evidence" value="ECO:0007669"/>
    <property type="project" value="InterPro"/>
</dbReference>
<dbReference type="InterPro" id="IPR036271">
    <property type="entry name" value="Tet_transcr_reg_TetR-rel_C_sf"/>
</dbReference>
<evidence type="ECO:0000259" key="8">
    <source>
        <dbReference type="PROSITE" id="PS50977"/>
    </source>
</evidence>
<feature type="compositionally biased region" description="Basic and acidic residues" evidence="6">
    <location>
        <begin position="84"/>
        <end position="93"/>
    </location>
</feature>
<proteinExistence type="predicted"/>
<gene>
    <name evidence="9" type="ORF">NI17_000025</name>
</gene>
<evidence type="ECO:0000256" key="4">
    <source>
        <dbReference type="ARBA" id="ARBA00023163"/>
    </source>
</evidence>
<feature type="domain" description="HTH tetR-type" evidence="8">
    <location>
        <begin position="103"/>
        <end position="163"/>
    </location>
</feature>
<evidence type="ECO:0000313" key="9">
    <source>
        <dbReference type="EMBL" id="UOE19702.1"/>
    </source>
</evidence>
<keyword evidence="2" id="KW-0805">Transcription regulation</keyword>
<accession>A0AA97LWY5</accession>
<dbReference type="PRINTS" id="PR00400">
    <property type="entry name" value="TETREPRESSOR"/>
</dbReference>
<dbReference type="InterPro" id="IPR004111">
    <property type="entry name" value="Repressor_TetR_C"/>
</dbReference>
<dbReference type="InterPro" id="IPR036390">
    <property type="entry name" value="WH_DNA-bd_sf"/>
</dbReference>
<dbReference type="InterPro" id="IPR009057">
    <property type="entry name" value="Homeodomain-like_sf"/>
</dbReference>
<dbReference type="Pfam" id="PF02909">
    <property type="entry name" value="TetR_C_1"/>
    <property type="match status" value="1"/>
</dbReference>